<dbReference type="OrthoDB" id="406156at2759"/>
<dbReference type="Gene3D" id="2.60.120.330">
    <property type="entry name" value="B-lactam Antibiotic, Isopenicillin N Synthase, Chain"/>
    <property type="match status" value="1"/>
</dbReference>
<feature type="domain" description="Non-haem dioxygenase N-terminal" evidence="6">
    <location>
        <begin position="335"/>
        <end position="435"/>
    </location>
</feature>
<organism evidence="7 8">
    <name type="scientific">Collybiopsis confluens</name>
    <dbReference type="NCBI Taxonomy" id="2823264"/>
    <lineage>
        <taxon>Eukaryota</taxon>
        <taxon>Fungi</taxon>
        <taxon>Dikarya</taxon>
        <taxon>Basidiomycota</taxon>
        <taxon>Agaricomycotina</taxon>
        <taxon>Agaricomycetes</taxon>
        <taxon>Agaricomycetidae</taxon>
        <taxon>Agaricales</taxon>
        <taxon>Marasmiineae</taxon>
        <taxon>Omphalotaceae</taxon>
        <taxon>Collybiopsis</taxon>
    </lineage>
</organism>
<reference evidence="7 8" key="1">
    <citation type="journal article" date="2020" name="ISME J.">
        <title>Uncovering the hidden diversity of litter-decomposition mechanisms in mushroom-forming fungi.</title>
        <authorList>
            <person name="Floudas D."/>
            <person name="Bentzer J."/>
            <person name="Ahren D."/>
            <person name="Johansson T."/>
            <person name="Persson P."/>
            <person name="Tunlid A."/>
        </authorList>
    </citation>
    <scope>NUCLEOTIDE SEQUENCE [LARGE SCALE GENOMIC DNA]</scope>
    <source>
        <strain evidence="7 8">CBS 406.79</strain>
    </source>
</reference>
<comment type="caution">
    <text evidence="7">The sequence shown here is derived from an EMBL/GenBank/DDBJ whole genome shotgun (WGS) entry which is preliminary data.</text>
</comment>
<dbReference type="InterPro" id="IPR026992">
    <property type="entry name" value="DIOX_N"/>
</dbReference>
<evidence type="ECO:0000256" key="3">
    <source>
        <dbReference type="ARBA" id="ARBA00023002"/>
    </source>
</evidence>
<evidence type="ECO:0000256" key="4">
    <source>
        <dbReference type="ARBA" id="ARBA00023004"/>
    </source>
</evidence>
<protein>
    <recommendedName>
        <fullName evidence="9">Clavaminate synthase-like protein</fullName>
    </recommendedName>
</protein>
<evidence type="ECO:0000256" key="1">
    <source>
        <dbReference type="ARBA" id="ARBA00008056"/>
    </source>
</evidence>
<dbReference type="EMBL" id="JAACJN010000004">
    <property type="protein sequence ID" value="KAF5392916.1"/>
    <property type="molecule type" value="Genomic_DNA"/>
</dbReference>
<dbReference type="AlphaFoldDB" id="A0A8H5MGK1"/>
<keyword evidence="2" id="KW-0479">Metal-binding</keyword>
<name>A0A8H5MGK1_9AGAR</name>
<keyword evidence="3" id="KW-0560">Oxidoreductase</keyword>
<evidence type="ECO:0000259" key="5">
    <source>
        <dbReference type="Pfam" id="PF03171"/>
    </source>
</evidence>
<dbReference type="InterPro" id="IPR044861">
    <property type="entry name" value="IPNS-like_FE2OG_OXY"/>
</dbReference>
<dbReference type="Proteomes" id="UP000518752">
    <property type="component" value="Unassembled WGS sequence"/>
</dbReference>
<dbReference type="PANTHER" id="PTHR10209">
    <property type="entry name" value="OXIDOREDUCTASE, 2OG-FE II OXYGENASE FAMILY PROTEIN"/>
    <property type="match status" value="1"/>
</dbReference>
<gene>
    <name evidence="7" type="ORF">D9757_000813</name>
</gene>
<dbReference type="SUPFAM" id="SSF51197">
    <property type="entry name" value="Clavaminate synthase-like"/>
    <property type="match status" value="1"/>
</dbReference>
<proteinExistence type="inferred from homology"/>
<evidence type="ECO:0008006" key="9">
    <source>
        <dbReference type="Google" id="ProtNLM"/>
    </source>
</evidence>
<sequence length="670" mass="76845">MSQSAMARRPPSLDHLPDPLWSEDFAAFLAEPLQFNRNSKELATRNNLVTFLVNRFFDPWSARSATDGSTLQTNPTSREDYVLFNPWLRMLIIIQHNPYFGKCLRSRQPVASENLDLTRVHAERLLHLAPRWDQELPKPPSDLRGYYRGAAADVTQLLSTLLELLLPTETKQSLLPFFKRWRDRFSSDSNSVSLGNVCFRIVLQLTPAQDQDPRVRGHTKKVKKTLKGWNQCRFPICNVDSGDLKIIARFNTRHHDTRKNGGHIGIHVDPIEFSKIGLTTPDYSVVAKCLYQPFSIFPRTVIFPSIPTMPSLTTPLLPHYEPAPVTKEPLDYAQLPIVDLSQFADPAARSQLINQVRSAMVQHGFFYIINHGLSSAQIARMFDIADVPFSQVDDDEKQKYQSRLKETGTQQGYKPRQYYHIDNGIKDQFEIYGCKGNHPEALRPFLPELDRFAQHCHMNVLHPILRLLSLGLELPEETLVNYHQWKDNSETYVRFMKYYPRSEEEESKTNNLWLKGHTDIGSITLLFSQPVAALQIRTGEGSWKWVKHIENAIVVNAGDAIEFLSGGAYMATIHRVVQPPPDQRGYTRLGLFYFALAREDLKLKPLAESPILQRTDSGWVNQRFSSTDIPTMEEWRKGRTKSYGNAELKTSLTKGVEEEYLNNVLIKHYV</sequence>
<evidence type="ECO:0000256" key="2">
    <source>
        <dbReference type="ARBA" id="ARBA00022723"/>
    </source>
</evidence>
<comment type="similarity">
    <text evidence="1">Belongs to the iron/ascorbate-dependent oxidoreductase family.</text>
</comment>
<feature type="domain" description="Isopenicillin N synthase-like Fe(2+) 2OG dioxygenase" evidence="5">
    <location>
        <begin position="495"/>
        <end position="583"/>
    </location>
</feature>
<evidence type="ECO:0000259" key="6">
    <source>
        <dbReference type="Pfam" id="PF14226"/>
    </source>
</evidence>
<dbReference type="GO" id="GO:0016491">
    <property type="term" value="F:oxidoreductase activity"/>
    <property type="evidence" value="ECO:0007669"/>
    <property type="project" value="UniProtKB-KW"/>
</dbReference>
<evidence type="ECO:0000313" key="8">
    <source>
        <dbReference type="Proteomes" id="UP000518752"/>
    </source>
</evidence>
<keyword evidence="4" id="KW-0408">Iron</keyword>
<dbReference type="Pfam" id="PF14226">
    <property type="entry name" value="DIOX_N"/>
    <property type="match status" value="1"/>
</dbReference>
<accession>A0A8H5MGK1</accession>
<keyword evidence="8" id="KW-1185">Reference proteome</keyword>
<dbReference type="InterPro" id="IPR027443">
    <property type="entry name" value="IPNS-like_sf"/>
</dbReference>
<evidence type="ECO:0000313" key="7">
    <source>
        <dbReference type="EMBL" id="KAF5392916.1"/>
    </source>
</evidence>
<dbReference type="PANTHER" id="PTHR10209:SF881">
    <property type="entry name" value="FI07970P-RELATED"/>
    <property type="match status" value="1"/>
</dbReference>
<dbReference type="Pfam" id="PF03171">
    <property type="entry name" value="2OG-FeII_Oxy"/>
    <property type="match status" value="1"/>
</dbReference>
<dbReference type="GO" id="GO:0046872">
    <property type="term" value="F:metal ion binding"/>
    <property type="evidence" value="ECO:0007669"/>
    <property type="project" value="UniProtKB-KW"/>
</dbReference>